<dbReference type="SUPFAM" id="SSF53335">
    <property type="entry name" value="S-adenosyl-L-methionine-dependent methyltransferases"/>
    <property type="match status" value="1"/>
</dbReference>
<keyword evidence="2" id="KW-0808">Transferase</keyword>
<reference evidence="3" key="1">
    <citation type="submission" date="2018-07" db="EMBL/GenBank/DDBJ databases">
        <title>Streptacidiphilus bronchialis DSM 106435 chromosome.</title>
        <authorList>
            <person name="Batra D."/>
            <person name="Gulvik C.A."/>
        </authorList>
    </citation>
    <scope>NUCLEOTIDE SEQUENCE [LARGE SCALE GENOMIC DNA]</scope>
    <source>
        <strain evidence="3">DSM 106435</strain>
    </source>
</reference>
<gene>
    <name evidence="2" type="ORF">C7M71_009915</name>
</gene>
<feature type="domain" description="Methyltransferase" evidence="1">
    <location>
        <begin position="41"/>
        <end position="135"/>
    </location>
</feature>
<keyword evidence="2" id="KW-0489">Methyltransferase</keyword>
<name>A0A345SVE7_9ACTN</name>
<proteinExistence type="predicted"/>
<dbReference type="RefSeq" id="WP_111492647.1">
    <property type="nucleotide sequence ID" value="NZ_CP031264.1"/>
</dbReference>
<accession>A0A345SVE7</accession>
<dbReference type="InterPro" id="IPR029063">
    <property type="entry name" value="SAM-dependent_MTases_sf"/>
</dbReference>
<dbReference type="Proteomes" id="UP000249340">
    <property type="component" value="Chromosome"/>
</dbReference>
<dbReference type="Pfam" id="PF13649">
    <property type="entry name" value="Methyltransf_25"/>
    <property type="match status" value="1"/>
</dbReference>
<dbReference type="AlphaFoldDB" id="A0A345SVE7"/>
<dbReference type="EMBL" id="CP031264">
    <property type="protein sequence ID" value="AXI77702.1"/>
    <property type="molecule type" value="Genomic_DNA"/>
</dbReference>
<dbReference type="InterPro" id="IPR041698">
    <property type="entry name" value="Methyltransf_25"/>
</dbReference>
<evidence type="ECO:0000313" key="3">
    <source>
        <dbReference type="Proteomes" id="UP000249340"/>
    </source>
</evidence>
<dbReference type="OrthoDB" id="474235at2"/>
<sequence length="249" mass="27520">MDPRRLSVLAHAHHPIAAPLSDESVRRLLDRAVVRGDERALDLGCGEAEWLLRALERHPRMLAEGVDIDGETLDRVRDEAERRGVADRLALHHMPAAEFTSARSFDLVLNIGASHAYGGLLPTLSAVREHLAPGGLVLVGEAFWEREPDPATRETLAGPCVWADLAGTVDQALADGWVPVYAHTSTLDEWDDYEWSWTGSLARWALDNPDHPASQDALKAAQQHRDQWLRGYRGVLGFVTLLLRRTVGG</sequence>
<evidence type="ECO:0000313" key="2">
    <source>
        <dbReference type="EMBL" id="AXI77702.1"/>
    </source>
</evidence>
<evidence type="ECO:0000259" key="1">
    <source>
        <dbReference type="Pfam" id="PF13649"/>
    </source>
</evidence>
<dbReference type="KEGG" id="stri:C7M71_009915"/>
<dbReference type="GO" id="GO:0008168">
    <property type="term" value="F:methyltransferase activity"/>
    <property type="evidence" value="ECO:0007669"/>
    <property type="project" value="UniProtKB-KW"/>
</dbReference>
<organism evidence="2 3">
    <name type="scientific">Peterkaempfera bronchialis</name>
    <dbReference type="NCBI Taxonomy" id="2126346"/>
    <lineage>
        <taxon>Bacteria</taxon>
        <taxon>Bacillati</taxon>
        <taxon>Actinomycetota</taxon>
        <taxon>Actinomycetes</taxon>
        <taxon>Kitasatosporales</taxon>
        <taxon>Streptomycetaceae</taxon>
        <taxon>Peterkaempfera</taxon>
    </lineage>
</organism>
<dbReference type="Gene3D" id="3.40.50.150">
    <property type="entry name" value="Vaccinia Virus protein VP39"/>
    <property type="match status" value="1"/>
</dbReference>
<keyword evidence="3" id="KW-1185">Reference proteome</keyword>
<protein>
    <submittedName>
        <fullName evidence="2">Methyltransferase domain-containing protein</fullName>
    </submittedName>
</protein>
<dbReference type="CDD" id="cd02440">
    <property type="entry name" value="AdoMet_MTases"/>
    <property type="match status" value="1"/>
</dbReference>
<dbReference type="GO" id="GO:0032259">
    <property type="term" value="P:methylation"/>
    <property type="evidence" value="ECO:0007669"/>
    <property type="project" value="UniProtKB-KW"/>
</dbReference>